<evidence type="ECO:0000256" key="4">
    <source>
        <dbReference type="ARBA" id="ARBA00022964"/>
    </source>
</evidence>
<proteinExistence type="inferred from homology"/>
<dbReference type="Gene3D" id="4.10.860.20">
    <property type="entry name" value="Rabenosyn, Rab binding domain"/>
    <property type="match status" value="1"/>
</dbReference>
<name>A0A858RRK1_9BACT</name>
<dbReference type="PROSITE" id="PS51471">
    <property type="entry name" value="FE2OG_OXY"/>
    <property type="match status" value="1"/>
</dbReference>
<dbReference type="GO" id="GO:0006974">
    <property type="term" value="P:DNA damage response"/>
    <property type="evidence" value="ECO:0007669"/>
    <property type="project" value="TreeGrafter"/>
</dbReference>
<keyword evidence="2" id="KW-0479">Metal-binding</keyword>
<dbReference type="PANTHER" id="PTHR41536">
    <property type="entry name" value="PKHD-TYPE HYDROXYLASE YBIX"/>
    <property type="match status" value="1"/>
</dbReference>
<dbReference type="InterPro" id="IPR044862">
    <property type="entry name" value="Pro_4_hyd_alph_FE2OG_OXY"/>
</dbReference>
<evidence type="ECO:0000256" key="5">
    <source>
        <dbReference type="ARBA" id="ARBA00023002"/>
    </source>
</evidence>
<dbReference type="InterPro" id="IPR023550">
    <property type="entry name" value="PKHD_hydroxylase"/>
</dbReference>
<keyword evidence="6" id="KW-0408">Iron</keyword>
<evidence type="ECO:0000313" key="9">
    <source>
        <dbReference type="Proteomes" id="UP000501812"/>
    </source>
</evidence>
<organism evidence="8 9">
    <name type="scientific">Luteolibacter luteus</name>
    <dbReference type="NCBI Taxonomy" id="2728835"/>
    <lineage>
        <taxon>Bacteria</taxon>
        <taxon>Pseudomonadati</taxon>
        <taxon>Verrucomicrobiota</taxon>
        <taxon>Verrucomicrobiia</taxon>
        <taxon>Verrucomicrobiales</taxon>
        <taxon>Verrucomicrobiaceae</taxon>
        <taxon>Luteolibacter</taxon>
    </lineage>
</organism>
<dbReference type="Pfam" id="PF18331">
    <property type="entry name" value="PKHD_C"/>
    <property type="match status" value="1"/>
</dbReference>
<dbReference type="InterPro" id="IPR006620">
    <property type="entry name" value="Pro_4_hyd_alph"/>
</dbReference>
<dbReference type="SUPFAM" id="SSF51197">
    <property type="entry name" value="Clavaminate synthase-like"/>
    <property type="match status" value="1"/>
</dbReference>
<dbReference type="AlphaFoldDB" id="A0A858RRK1"/>
<dbReference type="EMBL" id="CP051774">
    <property type="protein sequence ID" value="QJE99174.1"/>
    <property type="molecule type" value="Genomic_DNA"/>
</dbReference>
<dbReference type="GO" id="GO:0016706">
    <property type="term" value="F:2-oxoglutarate-dependent dioxygenase activity"/>
    <property type="evidence" value="ECO:0007669"/>
    <property type="project" value="InterPro"/>
</dbReference>
<dbReference type="InterPro" id="IPR005123">
    <property type="entry name" value="Oxoglu/Fe-dep_dioxygenase_dom"/>
</dbReference>
<dbReference type="GO" id="GO:0006879">
    <property type="term" value="P:intracellular iron ion homeostasis"/>
    <property type="evidence" value="ECO:0007669"/>
    <property type="project" value="TreeGrafter"/>
</dbReference>
<evidence type="ECO:0000259" key="7">
    <source>
        <dbReference type="PROSITE" id="PS51471"/>
    </source>
</evidence>
<dbReference type="NCBIfam" id="NF003973">
    <property type="entry name" value="PRK05467.1-2"/>
    <property type="match status" value="1"/>
</dbReference>
<keyword evidence="5" id="KW-0560">Oxidoreductase</keyword>
<evidence type="ECO:0000313" key="8">
    <source>
        <dbReference type="EMBL" id="QJE99174.1"/>
    </source>
</evidence>
<keyword evidence="9" id="KW-1185">Reference proteome</keyword>
<gene>
    <name evidence="8" type="ORF">HHL09_02430</name>
</gene>
<dbReference type="NCBIfam" id="NF003974">
    <property type="entry name" value="PRK05467.1-3"/>
    <property type="match status" value="1"/>
</dbReference>
<keyword evidence="3" id="KW-0847">Vitamin C</keyword>
<feature type="domain" description="Fe2OG dioxygenase" evidence="7">
    <location>
        <begin position="78"/>
        <end position="178"/>
    </location>
</feature>
<protein>
    <submittedName>
        <fullName evidence="8">Fe2+-dependent dioxygenase</fullName>
    </submittedName>
</protein>
<dbReference type="PANTHER" id="PTHR41536:SF1">
    <property type="entry name" value="PKHD-TYPE HYDROXYLASE YBIX"/>
    <property type="match status" value="1"/>
</dbReference>
<evidence type="ECO:0000256" key="3">
    <source>
        <dbReference type="ARBA" id="ARBA00022896"/>
    </source>
</evidence>
<dbReference type="InterPro" id="IPR041097">
    <property type="entry name" value="PKHD_C"/>
</dbReference>
<dbReference type="NCBIfam" id="NF003975">
    <property type="entry name" value="PRK05467.1-4"/>
    <property type="match status" value="1"/>
</dbReference>
<dbReference type="SMART" id="SM00702">
    <property type="entry name" value="P4Hc"/>
    <property type="match status" value="1"/>
</dbReference>
<sequence length="230" mass="25242">MIVCIPDVLTPELTAEFRRLLESADWEDGKATAGHQAVKAKDNMQIPATHPVARQVGDAIVRALGANPLFMSAALPLHFLPPMFNRYSGGQTYGTHVDAAIRNVPGTGHRIRTDLSCTLFFSGPEEYEGGELIIEDTYGSKSVKLPAGHMVLYPATSLHRVTPVTSGTRLCSFFWVQSMIRSDEQRSILFDLDLAIQRLAASLPDHPAASQSGVQLTGVYHNLIRQWAEM</sequence>
<dbReference type="Gene3D" id="2.60.120.620">
    <property type="entry name" value="q2cbj1_9rhob like domain"/>
    <property type="match status" value="1"/>
</dbReference>
<accession>A0A858RRK1</accession>
<dbReference type="GO" id="GO:0031418">
    <property type="term" value="F:L-ascorbic acid binding"/>
    <property type="evidence" value="ECO:0007669"/>
    <property type="project" value="UniProtKB-KW"/>
</dbReference>
<evidence type="ECO:0000256" key="1">
    <source>
        <dbReference type="ARBA" id="ARBA00001961"/>
    </source>
</evidence>
<keyword evidence="4 8" id="KW-0223">Dioxygenase</keyword>
<reference evidence="8 9" key="1">
    <citation type="submission" date="2020-04" db="EMBL/GenBank/DDBJ databases">
        <title>Luteolibacter sp. G-1-1-1 isolated from soil.</title>
        <authorList>
            <person name="Dahal R.H."/>
        </authorList>
    </citation>
    <scope>NUCLEOTIDE SEQUENCE [LARGE SCALE GENOMIC DNA]</scope>
    <source>
        <strain evidence="8 9">G-1-1-1</strain>
    </source>
</reference>
<dbReference type="KEGG" id="luo:HHL09_02430"/>
<comment type="cofactor">
    <cofactor evidence="1">
        <name>L-ascorbate</name>
        <dbReference type="ChEBI" id="CHEBI:38290"/>
    </cofactor>
</comment>
<dbReference type="HAMAP" id="MF_00657">
    <property type="entry name" value="Hydroxyl_YbiX"/>
    <property type="match status" value="1"/>
</dbReference>
<evidence type="ECO:0000256" key="2">
    <source>
        <dbReference type="ARBA" id="ARBA00022723"/>
    </source>
</evidence>
<dbReference type="Proteomes" id="UP000501812">
    <property type="component" value="Chromosome"/>
</dbReference>
<dbReference type="RefSeq" id="WP_169457659.1">
    <property type="nucleotide sequence ID" value="NZ_CP051774.1"/>
</dbReference>
<dbReference type="Pfam" id="PF13640">
    <property type="entry name" value="2OG-FeII_Oxy_3"/>
    <property type="match status" value="1"/>
</dbReference>
<dbReference type="GO" id="GO:0005506">
    <property type="term" value="F:iron ion binding"/>
    <property type="evidence" value="ECO:0007669"/>
    <property type="project" value="InterPro"/>
</dbReference>
<evidence type="ECO:0000256" key="6">
    <source>
        <dbReference type="ARBA" id="ARBA00023004"/>
    </source>
</evidence>